<sequence>MLERTGLFIPGAECKLAANGVWPVQEVVLRLVFVQTVMVDLICSLGIKYDFVVGHSIGVGYASGHYNCEMVVGIAAACAAAMVKADGNGTVFALGVGVQKVKMLMHKVMSDAKVQDCGSLELTPHKLSLSLVALAKDPSVMAFAAKLRVSCPFHKLFMEAQEALFKGCVGATPLSQGTKMPIARVMSMTDRKWFECDLDINYFWDNI</sequence>
<dbReference type="STRING" id="1036808.A0A0C3DHW9"/>
<accession>A0A0C3DHW9</accession>
<dbReference type="AlphaFoldDB" id="A0A0C3DHW9"/>
<dbReference type="Proteomes" id="UP000053989">
    <property type="component" value="Unassembled WGS sequence"/>
</dbReference>
<dbReference type="HOGENOM" id="CLU_115232_0_0_1"/>
<proteinExistence type="predicted"/>
<evidence type="ECO:0008006" key="3">
    <source>
        <dbReference type="Google" id="ProtNLM"/>
    </source>
</evidence>
<dbReference type="InParanoid" id="A0A0C3DHW9"/>
<protein>
    <recommendedName>
        <fullName evidence="3">Malonyl-CoA:ACP transacylase (MAT) domain-containing protein</fullName>
    </recommendedName>
</protein>
<dbReference type="SUPFAM" id="SSF52151">
    <property type="entry name" value="FabD/lysophospholipase-like"/>
    <property type="match status" value="1"/>
</dbReference>
<name>A0A0C3DHW9_9AGAM</name>
<gene>
    <name evidence="1" type="ORF">SCLCIDRAFT_1149455</name>
</gene>
<reference evidence="1 2" key="1">
    <citation type="submission" date="2014-04" db="EMBL/GenBank/DDBJ databases">
        <authorList>
            <consortium name="DOE Joint Genome Institute"/>
            <person name="Kuo A."/>
            <person name="Kohler A."/>
            <person name="Nagy L.G."/>
            <person name="Floudas D."/>
            <person name="Copeland A."/>
            <person name="Barry K.W."/>
            <person name="Cichocki N."/>
            <person name="Veneault-Fourrey C."/>
            <person name="LaButti K."/>
            <person name="Lindquist E.A."/>
            <person name="Lipzen A."/>
            <person name="Lundell T."/>
            <person name="Morin E."/>
            <person name="Murat C."/>
            <person name="Sun H."/>
            <person name="Tunlid A."/>
            <person name="Henrissat B."/>
            <person name="Grigoriev I.V."/>
            <person name="Hibbett D.S."/>
            <person name="Martin F."/>
            <person name="Nordberg H.P."/>
            <person name="Cantor M.N."/>
            <person name="Hua S.X."/>
        </authorList>
    </citation>
    <scope>NUCLEOTIDE SEQUENCE [LARGE SCALE GENOMIC DNA]</scope>
    <source>
        <strain evidence="1 2">Foug A</strain>
    </source>
</reference>
<reference evidence="2" key="2">
    <citation type="submission" date="2015-01" db="EMBL/GenBank/DDBJ databases">
        <title>Evolutionary Origins and Diversification of the Mycorrhizal Mutualists.</title>
        <authorList>
            <consortium name="DOE Joint Genome Institute"/>
            <consortium name="Mycorrhizal Genomics Consortium"/>
            <person name="Kohler A."/>
            <person name="Kuo A."/>
            <person name="Nagy L.G."/>
            <person name="Floudas D."/>
            <person name="Copeland A."/>
            <person name="Barry K.W."/>
            <person name="Cichocki N."/>
            <person name="Veneault-Fourrey C."/>
            <person name="LaButti K."/>
            <person name="Lindquist E.A."/>
            <person name="Lipzen A."/>
            <person name="Lundell T."/>
            <person name="Morin E."/>
            <person name="Murat C."/>
            <person name="Riley R."/>
            <person name="Ohm R."/>
            <person name="Sun H."/>
            <person name="Tunlid A."/>
            <person name="Henrissat B."/>
            <person name="Grigoriev I.V."/>
            <person name="Hibbett D.S."/>
            <person name="Martin F."/>
        </authorList>
    </citation>
    <scope>NUCLEOTIDE SEQUENCE [LARGE SCALE GENOMIC DNA]</scope>
    <source>
        <strain evidence="2">Foug A</strain>
    </source>
</reference>
<evidence type="ECO:0000313" key="1">
    <source>
        <dbReference type="EMBL" id="KIM55636.1"/>
    </source>
</evidence>
<feature type="non-terminal residue" evidence="1">
    <location>
        <position position="207"/>
    </location>
</feature>
<dbReference type="InterPro" id="IPR001227">
    <property type="entry name" value="Ac_transferase_dom_sf"/>
</dbReference>
<dbReference type="OrthoDB" id="416786at2759"/>
<dbReference type="EMBL" id="KN822130">
    <property type="protein sequence ID" value="KIM55636.1"/>
    <property type="molecule type" value="Genomic_DNA"/>
</dbReference>
<dbReference type="GO" id="GO:0016740">
    <property type="term" value="F:transferase activity"/>
    <property type="evidence" value="ECO:0007669"/>
    <property type="project" value="InterPro"/>
</dbReference>
<dbReference type="Gene3D" id="3.40.366.10">
    <property type="entry name" value="Malonyl-Coenzyme A Acyl Carrier Protein, domain 2"/>
    <property type="match status" value="1"/>
</dbReference>
<keyword evidence="2" id="KW-1185">Reference proteome</keyword>
<evidence type="ECO:0000313" key="2">
    <source>
        <dbReference type="Proteomes" id="UP000053989"/>
    </source>
</evidence>
<dbReference type="InterPro" id="IPR016035">
    <property type="entry name" value="Acyl_Trfase/lysoPLipase"/>
</dbReference>
<organism evidence="1 2">
    <name type="scientific">Scleroderma citrinum Foug A</name>
    <dbReference type="NCBI Taxonomy" id="1036808"/>
    <lineage>
        <taxon>Eukaryota</taxon>
        <taxon>Fungi</taxon>
        <taxon>Dikarya</taxon>
        <taxon>Basidiomycota</taxon>
        <taxon>Agaricomycotina</taxon>
        <taxon>Agaricomycetes</taxon>
        <taxon>Agaricomycetidae</taxon>
        <taxon>Boletales</taxon>
        <taxon>Sclerodermatineae</taxon>
        <taxon>Sclerodermataceae</taxon>
        <taxon>Scleroderma</taxon>
    </lineage>
</organism>